<evidence type="ECO:0000313" key="4">
    <source>
        <dbReference type="EMBL" id="RLQ81324.1"/>
    </source>
</evidence>
<dbReference type="PANTHER" id="PTHR28008">
    <property type="entry name" value="DOMAIN PROTEIN, PUTATIVE (AFU_ORTHOLOGUE AFUA_3G10980)-RELATED"/>
    <property type="match status" value="1"/>
</dbReference>
<proteinExistence type="predicted"/>
<gene>
    <name evidence="4" type="ORF">D9V28_13225</name>
</gene>
<dbReference type="OrthoDB" id="3787741at2"/>
<dbReference type="EMBL" id="RCWJ01000004">
    <property type="protein sequence ID" value="RLQ81324.1"/>
    <property type="molecule type" value="Genomic_DNA"/>
</dbReference>
<protein>
    <submittedName>
        <fullName evidence="4">VanZ family protein</fullName>
    </submittedName>
</protein>
<name>A0A3L7ISW3_9MICO</name>
<sequence>MLHRHPILGLLTTVYLAFVGWVTLGPQPLDESNSGFIFKMLRVLDRYEATAWINYNTLEFSANVAMFFPIGLFLVLLFGRRLWWLAMALGCGITVVIETAQLFIPGRVSDPRDLVANSAGAILGVLIGLLLTARKARQLREAKAARAAQAARPPRARSMAGSTR</sequence>
<keyword evidence="2" id="KW-1133">Transmembrane helix</keyword>
<feature type="transmembrane region" description="Helical" evidence="2">
    <location>
        <begin position="85"/>
        <end position="104"/>
    </location>
</feature>
<evidence type="ECO:0000256" key="2">
    <source>
        <dbReference type="SAM" id="Phobius"/>
    </source>
</evidence>
<feature type="compositionally biased region" description="Low complexity" evidence="1">
    <location>
        <begin position="145"/>
        <end position="157"/>
    </location>
</feature>
<feature type="region of interest" description="Disordered" evidence="1">
    <location>
        <begin position="145"/>
        <end position="164"/>
    </location>
</feature>
<feature type="transmembrane region" description="Helical" evidence="2">
    <location>
        <begin position="7"/>
        <end position="24"/>
    </location>
</feature>
<feature type="transmembrane region" description="Helical" evidence="2">
    <location>
        <begin position="116"/>
        <end position="133"/>
    </location>
</feature>
<dbReference type="Pfam" id="PF04892">
    <property type="entry name" value="VanZ"/>
    <property type="match status" value="1"/>
</dbReference>
<evidence type="ECO:0000259" key="3">
    <source>
        <dbReference type="Pfam" id="PF04892"/>
    </source>
</evidence>
<dbReference type="InterPro" id="IPR006976">
    <property type="entry name" value="VanZ-like"/>
</dbReference>
<feature type="domain" description="VanZ-like" evidence="3">
    <location>
        <begin position="14"/>
        <end position="130"/>
    </location>
</feature>
<comment type="caution">
    <text evidence="4">The sequence shown here is derived from an EMBL/GenBank/DDBJ whole genome shotgun (WGS) entry which is preliminary data.</text>
</comment>
<dbReference type="AlphaFoldDB" id="A0A3L7ISW3"/>
<reference evidence="4 5" key="1">
    <citation type="submission" date="2018-10" db="EMBL/GenBank/DDBJ databases">
        <authorList>
            <person name="Li J."/>
        </authorList>
    </citation>
    <scope>NUCLEOTIDE SEQUENCE [LARGE SCALE GENOMIC DNA]</scope>
    <source>
        <strain evidence="4 5">ZD1-4</strain>
    </source>
</reference>
<keyword evidence="2" id="KW-0472">Membrane</keyword>
<dbReference type="PANTHER" id="PTHR28008:SF1">
    <property type="entry name" value="DOMAIN PROTEIN, PUTATIVE (AFU_ORTHOLOGUE AFUA_3G10980)-RELATED"/>
    <property type="match status" value="1"/>
</dbReference>
<organism evidence="4 5">
    <name type="scientific">Mycetocola zhadangensis</name>
    <dbReference type="NCBI Taxonomy" id="1164595"/>
    <lineage>
        <taxon>Bacteria</taxon>
        <taxon>Bacillati</taxon>
        <taxon>Actinomycetota</taxon>
        <taxon>Actinomycetes</taxon>
        <taxon>Micrococcales</taxon>
        <taxon>Microbacteriaceae</taxon>
        <taxon>Mycetocola</taxon>
    </lineage>
</organism>
<keyword evidence="5" id="KW-1185">Reference proteome</keyword>
<keyword evidence="2" id="KW-0812">Transmembrane</keyword>
<dbReference type="RefSeq" id="WP_121660234.1">
    <property type="nucleotide sequence ID" value="NZ_BMEK01000003.1"/>
</dbReference>
<evidence type="ECO:0000256" key="1">
    <source>
        <dbReference type="SAM" id="MobiDB-lite"/>
    </source>
</evidence>
<evidence type="ECO:0000313" key="5">
    <source>
        <dbReference type="Proteomes" id="UP000282460"/>
    </source>
</evidence>
<dbReference type="Proteomes" id="UP000282460">
    <property type="component" value="Unassembled WGS sequence"/>
</dbReference>
<feature type="transmembrane region" description="Helical" evidence="2">
    <location>
        <begin position="60"/>
        <end position="78"/>
    </location>
</feature>
<accession>A0A3L7ISW3</accession>